<evidence type="ECO:0000313" key="5">
    <source>
        <dbReference type="EMBL" id="MCO6410337.1"/>
    </source>
</evidence>
<keyword evidence="1" id="KW-0805">Transcription regulation</keyword>
<dbReference type="PANTHER" id="PTHR33204:SF18">
    <property type="entry name" value="TRANSCRIPTIONAL REGULATORY PROTEIN"/>
    <property type="match status" value="1"/>
</dbReference>
<dbReference type="InterPro" id="IPR036388">
    <property type="entry name" value="WH-like_DNA-bd_sf"/>
</dbReference>
<dbReference type="EMBL" id="JAAAML010000004">
    <property type="protein sequence ID" value="MCO6410337.1"/>
    <property type="molecule type" value="Genomic_DNA"/>
</dbReference>
<evidence type="ECO:0000313" key="6">
    <source>
        <dbReference type="Proteomes" id="UP001320715"/>
    </source>
</evidence>
<keyword evidence="6" id="KW-1185">Reference proteome</keyword>
<dbReference type="PROSITE" id="PS51118">
    <property type="entry name" value="HTH_HXLR"/>
    <property type="match status" value="1"/>
</dbReference>
<dbReference type="Proteomes" id="UP001320715">
    <property type="component" value="Unassembled WGS sequence"/>
</dbReference>
<evidence type="ECO:0000259" key="4">
    <source>
        <dbReference type="PROSITE" id="PS51118"/>
    </source>
</evidence>
<sequence length="317" mass="35927">MNQINRDTVAGPPTTSLRRALRILGDPWTMLILKEAYNGDRRFGGFQKKLNIPKQTLSLRLAHLCHEQMMYRRQVSPTHTTLEYALTAKAFDLQDAMYSIWLWHEANPSDVSVLPFEIVHRSCGQRISARYRCTHCRNEVLSESVTVEHTQPLQFDPRDRLSRRNDKAVTAAGDLGAEKMVAASLVGDIACNEILYTLFRSPSHLKAIADGLDLGMSVARGRLEKLRLLGLVEERQDGRKLTYSVLPKAERFYPLLLSIADWGDRWCNDGQPPPELRVHSCGELVHGRFCCDHCGGWIGRENVYVRPRQDNSDGEGS</sequence>
<keyword evidence="2" id="KW-0238">DNA-binding</keyword>
<proteinExistence type="predicted"/>
<dbReference type="Gene3D" id="1.10.10.10">
    <property type="entry name" value="Winged helix-like DNA-binding domain superfamily/Winged helix DNA-binding domain"/>
    <property type="match status" value="2"/>
</dbReference>
<dbReference type="Pfam" id="PF01638">
    <property type="entry name" value="HxlR"/>
    <property type="match status" value="1"/>
</dbReference>
<name>A0ABT1CVW0_9HYPH</name>
<reference evidence="5 6" key="1">
    <citation type="submission" date="2020-01" db="EMBL/GenBank/DDBJ databases">
        <title>Genomes of bacteria type strains.</title>
        <authorList>
            <person name="Chen J."/>
            <person name="Zhu S."/>
            <person name="Yang J."/>
        </authorList>
    </citation>
    <scope>NUCLEOTIDE SEQUENCE [LARGE SCALE GENOMIC DNA]</scope>
    <source>
        <strain evidence="5 6">DSM 16655</strain>
    </source>
</reference>
<evidence type="ECO:0000256" key="3">
    <source>
        <dbReference type="ARBA" id="ARBA00023163"/>
    </source>
</evidence>
<dbReference type="SUPFAM" id="SSF46785">
    <property type="entry name" value="Winged helix' DNA-binding domain"/>
    <property type="match status" value="2"/>
</dbReference>
<evidence type="ECO:0000256" key="2">
    <source>
        <dbReference type="ARBA" id="ARBA00023125"/>
    </source>
</evidence>
<accession>A0ABT1CVW0</accession>
<dbReference type="InterPro" id="IPR011991">
    <property type="entry name" value="ArsR-like_HTH"/>
</dbReference>
<protein>
    <recommendedName>
        <fullName evidence="4">HTH hxlR-type domain-containing protein</fullName>
    </recommendedName>
</protein>
<dbReference type="RefSeq" id="WP_252917023.1">
    <property type="nucleotide sequence ID" value="NZ_JAAAML010000004.1"/>
</dbReference>
<comment type="caution">
    <text evidence="5">The sequence shown here is derived from an EMBL/GenBank/DDBJ whole genome shotgun (WGS) entry which is preliminary data.</text>
</comment>
<dbReference type="InterPro" id="IPR036390">
    <property type="entry name" value="WH_DNA-bd_sf"/>
</dbReference>
<dbReference type="InterPro" id="IPR002577">
    <property type="entry name" value="HTH_HxlR"/>
</dbReference>
<organism evidence="5 6">
    <name type="scientific">Hoeflea alexandrii</name>
    <dbReference type="NCBI Taxonomy" id="288436"/>
    <lineage>
        <taxon>Bacteria</taxon>
        <taxon>Pseudomonadati</taxon>
        <taxon>Pseudomonadota</taxon>
        <taxon>Alphaproteobacteria</taxon>
        <taxon>Hyphomicrobiales</taxon>
        <taxon>Rhizobiaceae</taxon>
        <taxon>Hoeflea</taxon>
    </lineage>
</organism>
<evidence type="ECO:0000256" key="1">
    <source>
        <dbReference type="ARBA" id="ARBA00023015"/>
    </source>
</evidence>
<dbReference type="PANTHER" id="PTHR33204">
    <property type="entry name" value="TRANSCRIPTIONAL REGULATOR, MARR FAMILY"/>
    <property type="match status" value="1"/>
</dbReference>
<gene>
    <name evidence="5" type="ORF">GTW23_19325</name>
</gene>
<dbReference type="CDD" id="cd00090">
    <property type="entry name" value="HTH_ARSR"/>
    <property type="match status" value="1"/>
</dbReference>
<feature type="domain" description="HTH hxlR-type" evidence="4">
    <location>
        <begin position="12"/>
        <end position="112"/>
    </location>
</feature>
<keyword evidence="3" id="KW-0804">Transcription</keyword>